<organism evidence="1">
    <name type="scientific">Rhizophora mucronata</name>
    <name type="common">Asiatic mangrove</name>
    <dbReference type="NCBI Taxonomy" id="61149"/>
    <lineage>
        <taxon>Eukaryota</taxon>
        <taxon>Viridiplantae</taxon>
        <taxon>Streptophyta</taxon>
        <taxon>Embryophyta</taxon>
        <taxon>Tracheophyta</taxon>
        <taxon>Spermatophyta</taxon>
        <taxon>Magnoliopsida</taxon>
        <taxon>eudicotyledons</taxon>
        <taxon>Gunneridae</taxon>
        <taxon>Pentapetalae</taxon>
        <taxon>rosids</taxon>
        <taxon>fabids</taxon>
        <taxon>Malpighiales</taxon>
        <taxon>Rhizophoraceae</taxon>
        <taxon>Rhizophora</taxon>
    </lineage>
</organism>
<sequence length="32" mass="3743">MCYFLQFSDGFFDCFSIHSFMDSAGRATLVWL</sequence>
<dbReference type="EMBL" id="GGEC01064632">
    <property type="protein sequence ID" value="MBX45116.1"/>
    <property type="molecule type" value="Transcribed_RNA"/>
</dbReference>
<name>A0A2P2NRJ5_RHIMU</name>
<dbReference type="AlphaFoldDB" id="A0A2P2NRJ5"/>
<accession>A0A2P2NRJ5</accession>
<reference evidence="1" key="1">
    <citation type="submission" date="2018-02" db="EMBL/GenBank/DDBJ databases">
        <title>Rhizophora mucronata_Transcriptome.</title>
        <authorList>
            <person name="Meera S.P."/>
            <person name="Sreeshan A."/>
            <person name="Augustine A."/>
        </authorList>
    </citation>
    <scope>NUCLEOTIDE SEQUENCE</scope>
    <source>
        <tissue evidence="1">Leaf</tissue>
    </source>
</reference>
<protein>
    <submittedName>
        <fullName evidence="1">Uncharacterized protein</fullName>
    </submittedName>
</protein>
<proteinExistence type="predicted"/>
<evidence type="ECO:0000313" key="1">
    <source>
        <dbReference type="EMBL" id="MBX45116.1"/>
    </source>
</evidence>